<name>A0ACC2T552_9FUNG</name>
<protein>
    <submittedName>
        <fullName evidence="1">Uncharacterized protein</fullName>
    </submittedName>
</protein>
<gene>
    <name evidence="1" type="ORF">DSO57_1016148</name>
</gene>
<dbReference type="EMBL" id="QTSX02003615">
    <property type="protein sequence ID" value="KAJ9069674.1"/>
    <property type="molecule type" value="Genomic_DNA"/>
</dbReference>
<evidence type="ECO:0000313" key="1">
    <source>
        <dbReference type="EMBL" id="KAJ9069674.1"/>
    </source>
</evidence>
<comment type="caution">
    <text evidence="1">The sequence shown here is derived from an EMBL/GenBank/DDBJ whole genome shotgun (WGS) entry which is preliminary data.</text>
</comment>
<reference evidence="1" key="1">
    <citation type="submission" date="2022-04" db="EMBL/GenBank/DDBJ databases">
        <title>Genome of the entomopathogenic fungus Entomophthora muscae.</title>
        <authorList>
            <person name="Elya C."/>
            <person name="Lovett B.R."/>
            <person name="Lee E."/>
            <person name="Macias A.M."/>
            <person name="Hajek A.E."/>
            <person name="De Bivort B.L."/>
            <person name="Kasson M.T."/>
            <person name="De Fine Licht H.H."/>
            <person name="Stajich J.E."/>
        </authorList>
    </citation>
    <scope>NUCLEOTIDE SEQUENCE</scope>
    <source>
        <strain evidence="1">Berkeley</strain>
    </source>
</reference>
<keyword evidence="2" id="KW-1185">Reference proteome</keyword>
<organism evidence="1 2">
    <name type="scientific">Entomophthora muscae</name>
    <dbReference type="NCBI Taxonomy" id="34485"/>
    <lineage>
        <taxon>Eukaryota</taxon>
        <taxon>Fungi</taxon>
        <taxon>Fungi incertae sedis</taxon>
        <taxon>Zoopagomycota</taxon>
        <taxon>Entomophthoromycotina</taxon>
        <taxon>Entomophthoromycetes</taxon>
        <taxon>Entomophthorales</taxon>
        <taxon>Entomophthoraceae</taxon>
        <taxon>Entomophthora</taxon>
    </lineage>
</organism>
<dbReference type="Proteomes" id="UP001165960">
    <property type="component" value="Unassembled WGS sequence"/>
</dbReference>
<accession>A0ACC2T552</accession>
<sequence>MNSDNHIKYLVNHIIDIQATAYTSAYKTKMLELSPNNAGRSPLPEFDVSDRVFYYQHRVGGRVCCVLRRSIDTQW</sequence>
<evidence type="ECO:0000313" key="2">
    <source>
        <dbReference type="Proteomes" id="UP001165960"/>
    </source>
</evidence>
<proteinExistence type="predicted"/>